<dbReference type="EMBL" id="VTWS01000004">
    <property type="protein sequence ID" value="KAA9353223.1"/>
    <property type="molecule type" value="Genomic_DNA"/>
</dbReference>
<feature type="transmembrane region" description="Helical" evidence="5">
    <location>
        <begin position="142"/>
        <end position="159"/>
    </location>
</feature>
<dbReference type="PANTHER" id="PTHR23514">
    <property type="entry name" value="BYPASS OF STOP CODON PROTEIN 6"/>
    <property type="match status" value="1"/>
</dbReference>
<evidence type="ECO:0000256" key="2">
    <source>
        <dbReference type="ARBA" id="ARBA00022692"/>
    </source>
</evidence>
<keyword evidence="4 5" id="KW-0472">Membrane</keyword>
<feature type="transmembrane region" description="Helical" evidence="5">
    <location>
        <begin position="311"/>
        <end position="331"/>
    </location>
</feature>
<feature type="transmembrane region" description="Helical" evidence="5">
    <location>
        <begin position="343"/>
        <end position="366"/>
    </location>
</feature>
<dbReference type="InterPro" id="IPR051788">
    <property type="entry name" value="MFS_Transporter"/>
</dbReference>
<keyword evidence="2 5" id="KW-0812">Transmembrane</keyword>
<comment type="caution">
    <text evidence="6">The sequence shown here is derived from an EMBL/GenBank/DDBJ whole genome shotgun (WGS) entry which is preliminary data.</text>
</comment>
<dbReference type="RefSeq" id="WP_150878645.1">
    <property type="nucleotide sequence ID" value="NZ_VTWS01000004.1"/>
</dbReference>
<feature type="transmembrane region" description="Helical" evidence="5">
    <location>
        <begin position="79"/>
        <end position="97"/>
    </location>
</feature>
<evidence type="ECO:0000313" key="6">
    <source>
        <dbReference type="EMBL" id="KAA9353223.1"/>
    </source>
</evidence>
<dbReference type="InterPro" id="IPR011701">
    <property type="entry name" value="MFS"/>
</dbReference>
<feature type="transmembrane region" description="Helical" evidence="5">
    <location>
        <begin position="50"/>
        <end position="72"/>
    </location>
</feature>
<reference evidence="6 7" key="1">
    <citation type="submission" date="2019-09" db="EMBL/GenBank/DDBJ databases">
        <title>Genome Sequence of Larkinella sp MA1.</title>
        <authorList>
            <person name="Srinivasan S."/>
        </authorList>
    </citation>
    <scope>NUCLEOTIDE SEQUENCE [LARGE SCALE GENOMIC DNA]</scope>
    <source>
        <strain evidence="6 7">MA1</strain>
    </source>
</reference>
<comment type="subcellular location">
    <subcellularLocation>
        <location evidence="1">Membrane</location>
        <topology evidence="1">Multi-pass membrane protein</topology>
    </subcellularLocation>
</comment>
<evidence type="ECO:0000256" key="3">
    <source>
        <dbReference type="ARBA" id="ARBA00022989"/>
    </source>
</evidence>
<accession>A0A5N1JDN0</accession>
<feature type="transmembrane region" description="Helical" evidence="5">
    <location>
        <begin position="372"/>
        <end position="392"/>
    </location>
</feature>
<keyword evidence="7" id="KW-1185">Reference proteome</keyword>
<dbReference type="CDD" id="cd17393">
    <property type="entry name" value="MFS_MosC_like"/>
    <property type="match status" value="1"/>
</dbReference>
<feature type="transmembrane region" description="Helical" evidence="5">
    <location>
        <begin position="19"/>
        <end position="38"/>
    </location>
</feature>
<dbReference type="GO" id="GO:0016020">
    <property type="term" value="C:membrane"/>
    <property type="evidence" value="ECO:0007669"/>
    <property type="project" value="UniProtKB-SubCell"/>
</dbReference>
<dbReference type="GO" id="GO:0022857">
    <property type="term" value="F:transmembrane transporter activity"/>
    <property type="evidence" value="ECO:0007669"/>
    <property type="project" value="InterPro"/>
</dbReference>
<name>A0A5N1JDN0_9BACT</name>
<proteinExistence type="predicted"/>
<protein>
    <submittedName>
        <fullName evidence="6">MFS transporter</fullName>
    </submittedName>
</protein>
<feature type="transmembrane region" description="Helical" evidence="5">
    <location>
        <begin position="286"/>
        <end position="305"/>
    </location>
</feature>
<dbReference type="Proteomes" id="UP000326344">
    <property type="component" value="Unassembled WGS sequence"/>
</dbReference>
<gene>
    <name evidence="6" type="ORF">F0P93_18855</name>
</gene>
<dbReference type="InterPro" id="IPR036259">
    <property type="entry name" value="MFS_trans_sf"/>
</dbReference>
<keyword evidence="3 5" id="KW-1133">Transmembrane helix</keyword>
<evidence type="ECO:0000313" key="7">
    <source>
        <dbReference type="Proteomes" id="UP000326344"/>
    </source>
</evidence>
<evidence type="ECO:0000256" key="5">
    <source>
        <dbReference type="SAM" id="Phobius"/>
    </source>
</evidence>
<feature type="transmembrane region" description="Helical" evidence="5">
    <location>
        <begin position="221"/>
        <end position="244"/>
    </location>
</feature>
<evidence type="ECO:0000256" key="1">
    <source>
        <dbReference type="ARBA" id="ARBA00004141"/>
    </source>
</evidence>
<dbReference type="SUPFAM" id="SSF103473">
    <property type="entry name" value="MFS general substrate transporter"/>
    <property type="match status" value="1"/>
</dbReference>
<dbReference type="AlphaFoldDB" id="A0A5N1JDN0"/>
<sequence>MDMVLPAEYVSKARKATQLIFLVCGLGMSSWAPLIPLAKDRLALNDANLGLLLLLLGGGSMLMMPTSGWLVNRFGSRRVMAGAGLVMALVLPLLLILSSTTAMAVTLFVFGSSIGTIDVAMNAHGVQVQNLFGKPIMSSLHGLFSVGGLFGSLGLGFLMKLGLNPVYAIVSIAVLMILITLTQYKNLFPLETEQQAIARFSPPDEGSTAGIRRFSGLRAPVLYLGLLCFAVFLAEGAILDWSAIFLRDIKGIAPEFAGAGYAAFSIAMAAMRLAGDKLVARLKSKTVVVGGSLIGAAGLVLAVWSPWVAGAMAGFVLVGLGAANIVPVFFSEAGRLPGIPPTTSLPAITTIGYTGLLTGPALLGFIAQHFSLSTAFGFVTLLLVTVAVSYGVKGEANRTTA</sequence>
<dbReference type="Gene3D" id="1.20.1250.20">
    <property type="entry name" value="MFS general substrate transporter like domains"/>
    <property type="match status" value="2"/>
</dbReference>
<feature type="transmembrane region" description="Helical" evidence="5">
    <location>
        <begin position="256"/>
        <end position="274"/>
    </location>
</feature>
<dbReference type="PANTHER" id="PTHR23514:SF13">
    <property type="entry name" value="INNER MEMBRANE PROTEIN YBJJ"/>
    <property type="match status" value="1"/>
</dbReference>
<feature type="transmembrane region" description="Helical" evidence="5">
    <location>
        <begin position="165"/>
        <end position="184"/>
    </location>
</feature>
<dbReference type="Pfam" id="PF07690">
    <property type="entry name" value="MFS_1"/>
    <property type="match status" value="1"/>
</dbReference>
<organism evidence="6 7">
    <name type="scientific">Larkinella humicola</name>
    <dbReference type="NCBI Taxonomy" id="2607654"/>
    <lineage>
        <taxon>Bacteria</taxon>
        <taxon>Pseudomonadati</taxon>
        <taxon>Bacteroidota</taxon>
        <taxon>Cytophagia</taxon>
        <taxon>Cytophagales</taxon>
        <taxon>Spirosomataceae</taxon>
        <taxon>Larkinella</taxon>
    </lineage>
</organism>
<feature type="transmembrane region" description="Helical" evidence="5">
    <location>
        <begin position="103"/>
        <end position="121"/>
    </location>
</feature>
<evidence type="ECO:0000256" key="4">
    <source>
        <dbReference type="ARBA" id="ARBA00023136"/>
    </source>
</evidence>